<dbReference type="Proteomes" id="UP000475037">
    <property type="component" value="Unassembled WGS sequence"/>
</dbReference>
<dbReference type="EMBL" id="VOAJ01001972">
    <property type="protein sequence ID" value="KAF0883740.1"/>
    <property type="molecule type" value="Genomic_DNA"/>
</dbReference>
<dbReference type="AlphaFoldDB" id="A0A6G1B771"/>
<feature type="non-terminal residue" evidence="1">
    <location>
        <position position="1"/>
    </location>
</feature>
<accession>A0A6G1B771</accession>
<evidence type="ECO:0000313" key="2">
    <source>
        <dbReference type="Proteomes" id="UP000475037"/>
    </source>
</evidence>
<sequence>LNYWWECKLVQPLWKTAWKIVKRLKTELPYDPEIALLEIYLKDTKMLIQKGICTPMFTAALSTIAKLWKKPKCPSTDEWIKKIRYIIIMEYYSAMKKNEILPFPTMWMELECIMLSKISQRKVSIWFYSYVEFE</sequence>
<evidence type="ECO:0000313" key="1">
    <source>
        <dbReference type="EMBL" id="KAF0883740.1"/>
    </source>
</evidence>
<gene>
    <name evidence="1" type="ORF">FOF47_R07217</name>
</gene>
<comment type="caution">
    <text evidence="1">The sequence shown here is derived from an EMBL/GenBank/DDBJ whole genome shotgun (WGS) entry which is preliminary data.</text>
</comment>
<proteinExistence type="predicted"/>
<name>A0A6G1B771_CROCR</name>
<reference evidence="1 2" key="1">
    <citation type="submission" date="2019-11" db="EMBL/GenBank/DDBJ databases">
        <authorList>
            <person name="Yang C."/>
            <person name="Li F."/>
        </authorList>
    </citation>
    <scope>NUCLEOTIDE SEQUENCE [LARGE SCALE GENOMIC DNA]</scope>
    <source>
        <strain evidence="1">KB4526</strain>
        <tissue evidence="1">Muscle</tissue>
    </source>
</reference>
<organism evidence="1 2">
    <name type="scientific">Crocuta crocuta</name>
    <name type="common">Spotted hyena</name>
    <dbReference type="NCBI Taxonomy" id="9678"/>
    <lineage>
        <taxon>Eukaryota</taxon>
        <taxon>Metazoa</taxon>
        <taxon>Chordata</taxon>
        <taxon>Craniata</taxon>
        <taxon>Vertebrata</taxon>
        <taxon>Euteleostomi</taxon>
        <taxon>Mammalia</taxon>
        <taxon>Eutheria</taxon>
        <taxon>Laurasiatheria</taxon>
        <taxon>Carnivora</taxon>
        <taxon>Feliformia</taxon>
        <taxon>Hyaenidae</taxon>
        <taxon>Crocuta</taxon>
    </lineage>
</organism>
<protein>
    <submittedName>
        <fullName evidence="1">LORF2 protein</fullName>
    </submittedName>
</protein>
<feature type="non-terminal residue" evidence="1">
    <location>
        <position position="134"/>
    </location>
</feature>
<keyword evidence="2" id="KW-1185">Reference proteome</keyword>